<evidence type="ECO:0000313" key="4">
    <source>
        <dbReference type="EMBL" id="MBE0370774.1"/>
    </source>
</evidence>
<dbReference type="GO" id="GO:0005524">
    <property type="term" value="F:ATP binding"/>
    <property type="evidence" value="ECO:0007669"/>
    <property type="project" value="UniProtKB-KW"/>
</dbReference>
<dbReference type="InterPro" id="IPR003593">
    <property type="entry name" value="AAA+_ATPase"/>
</dbReference>
<dbReference type="PROSITE" id="PS00211">
    <property type="entry name" value="ABC_TRANSPORTER_1"/>
    <property type="match status" value="1"/>
</dbReference>
<dbReference type="PANTHER" id="PTHR24220:SF659">
    <property type="entry name" value="TRANSPORTER, PUTATIVE-RELATED"/>
    <property type="match status" value="1"/>
</dbReference>
<dbReference type="Pfam" id="PF00005">
    <property type="entry name" value="ABC_tran"/>
    <property type="match status" value="1"/>
</dbReference>
<keyword evidence="1" id="KW-0547">Nucleotide-binding</keyword>
<protein>
    <submittedName>
        <fullName evidence="4">ABC transport system ATP-binding protein</fullName>
    </submittedName>
</protein>
<keyword evidence="2 4" id="KW-0067">ATP-binding</keyword>
<evidence type="ECO:0000313" key="5">
    <source>
        <dbReference type="Proteomes" id="UP000615755"/>
    </source>
</evidence>
<dbReference type="SUPFAM" id="SSF52540">
    <property type="entry name" value="P-loop containing nucleoside triphosphate hydrolases"/>
    <property type="match status" value="1"/>
</dbReference>
<reference evidence="4 5" key="1">
    <citation type="submission" date="2015-03" db="EMBL/GenBank/DDBJ databases">
        <title>Genome sequence of Pseudoalteromonas aurantia.</title>
        <authorList>
            <person name="Xie B.-B."/>
            <person name="Rong J.-C."/>
            <person name="Qin Q.-L."/>
            <person name="Zhang Y.-Z."/>
        </authorList>
    </citation>
    <scope>NUCLEOTIDE SEQUENCE [LARGE SCALE GENOMIC DNA]</scope>
    <source>
        <strain evidence="4 5">208</strain>
    </source>
</reference>
<evidence type="ECO:0000256" key="1">
    <source>
        <dbReference type="ARBA" id="ARBA00022741"/>
    </source>
</evidence>
<comment type="caution">
    <text evidence="4">The sequence shown here is derived from an EMBL/GenBank/DDBJ whole genome shotgun (WGS) entry which is preliminary data.</text>
</comment>
<dbReference type="SMART" id="SM00382">
    <property type="entry name" value="AAA"/>
    <property type="match status" value="1"/>
</dbReference>
<evidence type="ECO:0000256" key="2">
    <source>
        <dbReference type="ARBA" id="ARBA00022840"/>
    </source>
</evidence>
<dbReference type="InterPro" id="IPR015854">
    <property type="entry name" value="ABC_transpr_LolD-like"/>
</dbReference>
<proteinExistence type="predicted"/>
<dbReference type="PROSITE" id="PS50893">
    <property type="entry name" value="ABC_TRANSPORTER_2"/>
    <property type="match status" value="1"/>
</dbReference>
<evidence type="ECO:0000259" key="3">
    <source>
        <dbReference type="PROSITE" id="PS50893"/>
    </source>
</evidence>
<dbReference type="InterPro" id="IPR027417">
    <property type="entry name" value="P-loop_NTPase"/>
</dbReference>
<dbReference type="Gene3D" id="3.40.50.300">
    <property type="entry name" value="P-loop containing nucleotide triphosphate hydrolases"/>
    <property type="match status" value="1"/>
</dbReference>
<dbReference type="Proteomes" id="UP000615755">
    <property type="component" value="Unassembled WGS sequence"/>
</dbReference>
<dbReference type="RefSeq" id="WP_192509824.1">
    <property type="nucleotide sequence ID" value="NZ_AQGV01000015.1"/>
</dbReference>
<gene>
    <name evidence="4" type="ORF">PAUR_b0874</name>
</gene>
<keyword evidence="5" id="KW-1185">Reference proteome</keyword>
<organism evidence="4 5">
    <name type="scientific">Pseudoalteromonas aurantia 208</name>
    <dbReference type="NCBI Taxonomy" id="1314867"/>
    <lineage>
        <taxon>Bacteria</taxon>
        <taxon>Pseudomonadati</taxon>
        <taxon>Pseudomonadota</taxon>
        <taxon>Gammaproteobacteria</taxon>
        <taxon>Alteromonadales</taxon>
        <taxon>Pseudoalteromonadaceae</taxon>
        <taxon>Pseudoalteromonas</taxon>
    </lineage>
</organism>
<dbReference type="PANTHER" id="PTHR24220">
    <property type="entry name" value="IMPORT ATP-BINDING PROTEIN"/>
    <property type="match status" value="1"/>
</dbReference>
<accession>A0ABR9EK20</accession>
<sequence length="218" mass="23851">MIELKNVIFSRVDGDIKRKILNDISLAITPATQLALVGDSGSGKSTLLNLLAGLLQPDSGEVIVNNTVISDLKAQQLAYYRRSIGIIFQQYQLLSPLSVKDNITFQARLNKMPCGEDEIISLAERLGIAHKLDALPQQLSGGEQQRVGIARALLNRPNLLLADEPTGNLDTQRAQDVLELLVELCDERAINLVLVTHSTRLASQLPMQLTLKDGQLHG</sequence>
<feature type="domain" description="ABC transporter" evidence="3">
    <location>
        <begin position="2"/>
        <end position="218"/>
    </location>
</feature>
<dbReference type="EMBL" id="AQGV01000015">
    <property type="protein sequence ID" value="MBE0370774.1"/>
    <property type="molecule type" value="Genomic_DNA"/>
</dbReference>
<dbReference type="InterPro" id="IPR003439">
    <property type="entry name" value="ABC_transporter-like_ATP-bd"/>
</dbReference>
<dbReference type="InterPro" id="IPR017871">
    <property type="entry name" value="ABC_transporter-like_CS"/>
</dbReference>
<name>A0ABR9EK20_9GAMM</name>